<evidence type="ECO:0000256" key="3">
    <source>
        <dbReference type="ARBA" id="ARBA00023027"/>
    </source>
</evidence>
<evidence type="ECO:0000313" key="6">
    <source>
        <dbReference type="EMBL" id="MDY0872545.1"/>
    </source>
</evidence>
<dbReference type="Proteomes" id="UP001271769">
    <property type="component" value="Unassembled WGS sequence"/>
</dbReference>
<dbReference type="InterPro" id="IPR042080">
    <property type="entry name" value="RNA_2'-PTrans_N"/>
</dbReference>
<evidence type="ECO:0000256" key="5">
    <source>
        <dbReference type="HAMAP-Rule" id="MF_00299"/>
    </source>
</evidence>
<sequence length="195" mass="21497">MSKVRSRLGEDRLTALSRIASHALRHEPARYGLTLDANGWVAIDAFIAALGRTDPRWQGLVAADFQEMIAASAKTRHEIDADRIRAIYGHSVPGRLTHDPIAPPAILFHGTSPQAAELILRDGLKPMSRQYVHLSPTREVALDVGRRKVKAPSLLVVDAAGAFIAGHHFYRGNDLIWLADAVPPPFIRRDEPTRP</sequence>
<evidence type="ECO:0000256" key="4">
    <source>
        <dbReference type="ARBA" id="ARBA00025212"/>
    </source>
</evidence>
<comment type="caution">
    <text evidence="6">The sequence shown here is derived from an EMBL/GenBank/DDBJ whole genome shotgun (WGS) entry which is preliminary data.</text>
</comment>
<reference evidence="6 7" key="1">
    <citation type="journal article" date="2013" name="Antonie Van Leeuwenhoek">
        <title>Dongia rigui sp. nov., isolated from freshwater of a large wetland in Korea.</title>
        <authorList>
            <person name="Baik K.S."/>
            <person name="Hwang Y.M."/>
            <person name="Choi J.S."/>
            <person name="Kwon J."/>
            <person name="Seong C.N."/>
        </authorList>
    </citation>
    <scope>NUCLEOTIDE SEQUENCE [LARGE SCALE GENOMIC DNA]</scope>
    <source>
        <strain evidence="6 7">04SU4-P</strain>
    </source>
</reference>
<name>A0ABU5DZ26_9PROT</name>
<keyword evidence="2 5" id="KW-0808">Transferase</keyword>
<comment type="function">
    <text evidence="4 5">Removes the 2'-phosphate from RNA via an intermediate in which the phosphate is ADP-ribosylated by NAD followed by a presumed transesterification to release the RNA and generate ADP-ribose 1''-2''-cyclic phosphate (APPR&gt;P). May function as an ADP-ribosylase.</text>
</comment>
<dbReference type="InterPro" id="IPR002745">
    <property type="entry name" value="Ptrans_KptA/Tpt1"/>
</dbReference>
<dbReference type="InterPro" id="IPR022928">
    <property type="entry name" value="RNA_2'-PTrans_KptA"/>
</dbReference>
<evidence type="ECO:0000313" key="7">
    <source>
        <dbReference type="Proteomes" id="UP001271769"/>
    </source>
</evidence>
<dbReference type="Gene3D" id="1.10.10.970">
    <property type="entry name" value="RNA 2'-phosphotransferase, Tpt1/KptA family, N-terminal domain"/>
    <property type="match status" value="1"/>
</dbReference>
<proteinExistence type="inferred from homology"/>
<comment type="similarity">
    <text evidence="1 5">Belongs to the KptA/TPT1 family.</text>
</comment>
<evidence type="ECO:0000256" key="2">
    <source>
        <dbReference type="ARBA" id="ARBA00022679"/>
    </source>
</evidence>
<dbReference type="EC" id="2.7.1.-" evidence="5"/>
<gene>
    <name evidence="5" type="primary">kptA</name>
    <name evidence="6" type="ORF">SMD31_11445</name>
</gene>
<dbReference type="PANTHER" id="PTHR12684:SF2">
    <property type="entry name" value="TRNA 2'-PHOSPHOTRANSFERASE 1"/>
    <property type="match status" value="1"/>
</dbReference>
<accession>A0ABU5DZ26</accession>
<keyword evidence="3 5" id="KW-0520">NAD</keyword>
<dbReference type="EMBL" id="JAXCLX010000001">
    <property type="protein sequence ID" value="MDY0872545.1"/>
    <property type="molecule type" value="Genomic_DNA"/>
</dbReference>
<protein>
    <recommendedName>
        <fullName evidence="5">Probable RNA 2'-phosphotransferase</fullName>
        <ecNumber evidence="5">2.7.1.-</ecNumber>
    </recommendedName>
</protein>
<dbReference type="PANTHER" id="PTHR12684">
    <property type="entry name" value="PUTATIVE PHOSPHOTRANSFERASE"/>
    <property type="match status" value="1"/>
</dbReference>
<dbReference type="Pfam" id="PF01885">
    <property type="entry name" value="PTS_2-RNA"/>
    <property type="match status" value="1"/>
</dbReference>
<keyword evidence="7" id="KW-1185">Reference proteome</keyword>
<dbReference type="SUPFAM" id="SSF56399">
    <property type="entry name" value="ADP-ribosylation"/>
    <property type="match status" value="1"/>
</dbReference>
<dbReference type="InterPro" id="IPR042081">
    <property type="entry name" value="RNA_2'-PTrans_C"/>
</dbReference>
<organism evidence="6 7">
    <name type="scientific">Dongia rigui</name>
    <dbReference type="NCBI Taxonomy" id="940149"/>
    <lineage>
        <taxon>Bacteria</taxon>
        <taxon>Pseudomonadati</taxon>
        <taxon>Pseudomonadota</taxon>
        <taxon>Alphaproteobacteria</taxon>
        <taxon>Rhodospirillales</taxon>
        <taxon>Dongiaceae</taxon>
        <taxon>Dongia</taxon>
    </lineage>
</organism>
<dbReference type="HAMAP" id="MF_00299">
    <property type="entry name" value="KptA"/>
    <property type="match status" value="1"/>
</dbReference>
<dbReference type="RefSeq" id="WP_320500973.1">
    <property type="nucleotide sequence ID" value="NZ_JAXCLX010000001.1"/>
</dbReference>
<dbReference type="Gene3D" id="3.20.170.30">
    <property type="match status" value="1"/>
</dbReference>
<evidence type="ECO:0000256" key="1">
    <source>
        <dbReference type="ARBA" id="ARBA00009836"/>
    </source>
</evidence>